<feature type="region of interest" description="Disordered" evidence="1">
    <location>
        <begin position="41"/>
        <end position="60"/>
    </location>
</feature>
<accession>A0A140DVR2</accession>
<sequence length="60" mass="6426">MNGYRFSSIHRFYHTCCRTLLRTAVDRQGNAALSAADCSMPAGHEKACPAGPAGSDRQAV</sequence>
<organism evidence="2 3">
    <name type="scientific">Faecalibaculum rodentium</name>
    <dbReference type="NCBI Taxonomy" id="1702221"/>
    <lineage>
        <taxon>Bacteria</taxon>
        <taxon>Bacillati</taxon>
        <taxon>Bacillota</taxon>
        <taxon>Erysipelotrichia</taxon>
        <taxon>Erysipelotrichales</taxon>
        <taxon>Erysipelotrichaceae</taxon>
        <taxon>Faecalibaculum</taxon>
    </lineage>
</organism>
<proteinExistence type="predicted"/>
<name>A0A140DVR2_9FIRM</name>
<gene>
    <name evidence="2" type="ORF">AALO17_16050</name>
</gene>
<evidence type="ECO:0000313" key="2">
    <source>
        <dbReference type="EMBL" id="AMK54739.1"/>
    </source>
</evidence>
<dbReference type="EMBL" id="CP011391">
    <property type="protein sequence ID" value="AMK54739.1"/>
    <property type="molecule type" value="Genomic_DNA"/>
</dbReference>
<evidence type="ECO:0000313" key="3">
    <source>
        <dbReference type="Proteomes" id="UP000069771"/>
    </source>
</evidence>
<dbReference type="KEGG" id="fro:AALO17_16050"/>
<dbReference type="AlphaFoldDB" id="A0A140DVR2"/>
<dbReference type="Proteomes" id="UP000069771">
    <property type="component" value="Chromosome"/>
</dbReference>
<keyword evidence="3" id="KW-1185">Reference proteome</keyword>
<reference evidence="2 3" key="1">
    <citation type="journal article" date="2016" name="Gut Pathog.">
        <title>Whole genome sequencing of "Faecalibaculum rodentium" ALO17, isolated from C57BL/6J laboratory mouse feces.</title>
        <authorList>
            <person name="Lim S."/>
            <person name="Chang D.H."/>
            <person name="Ahn S."/>
            <person name="Kim B.C."/>
        </authorList>
    </citation>
    <scope>NUCLEOTIDE SEQUENCE [LARGE SCALE GENOMIC DNA]</scope>
    <source>
        <strain evidence="2 3">Alo17</strain>
    </source>
</reference>
<protein>
    <submittedName>
        <fullName evidence="2">Uncharacterized protein</fullName>
    </submittedName>
</protein>
<evidence type="ECO:0000256" key="1">
    <source>
        <dbReference type="SAM" id="MobiDB-lite"/>
    </source>
</evidence>